<dbReference type="AlphaFoldDB" id="A0A9R1C018"/>
<feature type="compositionally biased region" description="Pro residues" evidence="1">
    <location>
        <begin position="88"/>
        <end position="97"/>
    </location>
</feature>
<protein>
    <submittedName>
        <fullName evidence="2">Uncharacterized protein</fullName>
    </submittedName>
</protein>
<gene>
    <name evidence="2" type="ORF">TRITD_7Bv1G093960</name>
</gene>
<proteinExistence type="predicted"/>
<sequence length="177" mass="18650">MAVCRTMARAIGQRCTSLSSFLSLSPSSPYFSLPHLLFLPQGPIHGAGSIRASPFPCRSLPHPHASGPVGSGMTRGDGMREGKVAAAPPSPPPPPPEGAAATVVEGVEGMRRALPLLSFACRSAPWWGSKKEEGAEGRNGGGLWEKRRRLRRRRRSPGTLGVEHGRMEAAVGLGKGV</sequence>
<evidence type="ECO:0000256" key="1">
    <source>
        <dbReference type="SAM" id="MobiDB-lite"/>
    </source>
</evidence>
<keyword evidence="3" id="KW-1185">Reference proteome</keyword>
<organism evidence="2 3">
    <name type="scientific">Triticum turgidum subsp. durum</name>
    <name type="common">Durum wheat</name>
    <name type="synonym">Triticum durum</name>
    <dbReference type="NCBI Taxonomy" id="4567"/>
    <lineage>
        <taxon>Eukaryota</taxon>
        <taxon>Viridiplantae</taxon>
        <taxon>Streptophyta</taxon>
        <taxon>Embryophyta</taxon>
        <taxon>Tracheophyta</taxon>
        <taxon>Spermatophyta</taxon>
        <taxon>Magnoliopsida</taxon>
        <taxon>Liliopsida</taxon>
        <taxon>Poales</taxon>
        <taxon>Poaceae</taxon>
        <taxon>BOP clade</taxon>
        <taxon>Pooideae</taxon>
        <taxon>Triticodae</taxon>
        <taxon>Triticeae</taxon>
        <taxon>Triticinae</taxon>
        <taxon>Triticum</taxon>
    </lineage>
</organism>
<dbReference type="Proteomes" id="UP000324705">
    <property type="component" value="Chromosome 7B"/>
</dbReference>
<dbReference type="EMBL" id="LT934124">
    <property type="protein sequence ID" value="VAI87302.1"/>
    <property type="molecule type" value="Genomic_DNA"/>
</dbReference>
<name>A0A9R1C018_TRITD</name>
<accession>A0A9R1C018</accession>
<feature type="region of interest" description="Disordered" evidence="1">
    <location>
        <begin position="61"/>
        <end position="98"/>
    </location>
</feature>
<reference evidence="2 3" key="1">
    <citation type="submission" date="2017-09" db="EMBL/GenBank/DDBJ databases">
        <authorList>
            <consortium name="International Durum Wheat Genome Sequencing Consortium (IDWGSC)"/>
            <person name="Milanesi L."/>
        </authorList>
    </citation>
    <scope>NUCLEOTIDE SEQUENCE [LARGE SCALE GENOMIC DNA]</scope>
    <source>
        <strain evidence="3">cv. Svevo</strain>
    </source>
</reference>
<evidence type="ECO:0000313" key="2">
    <source>
        <dbReference type="EMBL" id="VAI87302.1"/>
    </source>
</evidence>
<evidence type="ECO:0000313" key="3">
    <source>
        <dbReference type="Proteomes" id="UP000324705"/>
    </source>
</evidence>
<dbReference type="Gramene" id="TRITD7Bv1G093960.1">
    <property type="protein sequence ID" value="TRITD7Bv1G093960.1"/>
    <property type="gene ID" value="TRITD7Bv1G093960"/>
</dbReference>